<accession>A0ABT2PUU6</accession>
<dbReference type="RefSeq" id="WP_262095974.1">
    <property type="nucleotide sequence ID" value="NZ_JAOEGN010000005.1"/>
</dbReference>
<evidence type="ECO:0000313" key="1">
    <source>
        <dbReference type="EMBL" id="MCU0104724.1"/>
    </source>
</evidence>
<protein>
    <recommendedName>
        <fullName evidence="3">Zona occludens toxin N-terminal domain-containing protein</fullName>
    </recommendedName>
</protein>
<reference evidence="2" key="1">
    <citation type="submission" date="2023-07" db="EMBL/GenBank/DDBJ databases">
        <title>Novel Mycoplasma species identified in domestic and wild animals.</title>
        <authorList>
            <person name="Volokhov D.V."/>
            <person name="Furtak V.A."/>
            <person name="Zagorodnyaya T.A."/>
        </authorList>
    </citation>
    <scope>NUCLEOTIDE SEQUENCE [LARGE SCALE GENOMIC DNA]</scope>
    <source>
        <strain evidence="2">92-19</strain>
    </source>
</reference>
<proteinExistence type="predicted"/>
<gene>
    <name evidence="1" type="ORF">N7603_03545</name>
</gene>
<dbReference type="Proteomes" id="UP001209076">
    <property type="component" value="Unassembled WGS sequence"/>
</dbReference>
<name>A0ABT2PUU6_9MOLU</name>
<dbReference type="EMBL" id="JAOEGN010000005">
    <property type="protein sequence ID" value="MCU0104724.1"/>
    <property type="molecule type" value="Genomic_DNA"/>
</dbReference>
<dbReference type="Gene3D" id="3.40.50.300">
    <property type="entry name" value="P-loop containing nucleotide triphosphate hydrolases"/>
    <property type="match status" value="1"/>
</dbReference>
<evidence type="ECO:0000313" key="2">
    <source>
        <dbReference type="Proteomes" id="UP001209076"/>
    </source>
</evidence>
<organism evidence="1 2">
    <name type="scientific">Paracholeplasma vituli</name>
    <dbReference type="NCBI Taxonomy" id="69473"/>
    <lineage>
        <taxon>Bacteria</taxon>
        <taxon>Bacillati</taxon>
        <taxon>Mycoplasmatota</taxon>
        <taxon>Mollicutes</taxon>
        <taxon>Acholeplasmatales</taxon>
        <taxon>Acholeplasmataceae</taxon>
        <taxon>Paracholeplasma</taxon>
    </lineage>
</organism>
<sequence>MIELHKNENIHSNPINSVDLGLTFDFDSYDNKVSSVIIKYESFFTKIERFNDHLIAISNQGVLKSTSLLVYSIDFLANINQFIINKAVDLAMPLYGLARKSTPFTRLWLWYYKRMNSFEDNLFLIPGIHYIVALPGGGKSSIIYDITDEIRFKTGKSAYVNVEMEIPYLDQQRLAYTVNRRLFEVEEFFGIEYDSQKDKYLATQLKSFDTEHFNTIVMDEWLANNNHRQNKTNDYNNKVIPMITFFARMRHASIPYVYIASQIDTTDTQVMSFFKFIHEVEIVRDIPVRKWIKDGLFEKDIIGWNVYTYAFKRGKKGIEKTLVKEWFKPKFSMEFDRFNSLNQAHIFANLPKDKMNIRKVG</sequence>
<keyword evidence="2" id="KW-1185">Reference proteome</keyword>
<comment type="caution">
    <text evidence="1">The sequence shown here is derived from an EMBL/GenBank/DDBJ whole genome shotgun (WGS) entry which is preliminary data.</text>
</comment>
<dbReference type="InterPro" id="IPR027417">
    <property type="entry name" value="P-loop_NTPase"/>
</dbReference>
<evidence type="ECO:0008006" key="3">
    <source>
        <dbReference type="Google" id="ProtNLM"/>
    </source>
</evidence>